<accession>A0ABV0LBD6</accession>
<organism evidence="2 3">
    <name type="scientific">Amycolatopsis melonis</name>
    <dbReference type="NCBI Taxonomy" id="3156488"/>
    <lineage>
        <taxon>Bacteria</taxon>
        <taxon>Bacillati</taxon>
        <taxon>Actinomycetota</taxon>
        <taxon>Actinomycetes</taxon>
        <taxon>Pseudonocardiales</taxon>
        <taxon>Pseudonocardiaceae</taxon>
        <taxon>Amycolatopsis</taxon>
    </lineage>
</organism>
<dbReference type="Gene3D" id="3.40.47.10">
    <property type="match status" value="2"/>
</dbReference>
<keyword evidence="3" id="KW-1185">Reference proteome</keyword>
<evidence type="ECO:0000313" key="3">
    <source>
        <dbReference type="Proteomes" id="UP001440984"/>
    </source>
</evidence>
<proteinExistence type="predicted"/>
<evidence type="ECO:0000259" key="1">
    <source>
        <dbReference type="Pfam" id="PF08545"/>
    </source>
</evidence>
<reference evidence="2 3" key="1">
    <citation type="submission" date="2024-05" db="EMBL/GenBank/DDBJ databases">
        <authorList>
            <person name="Zhao H."/>
            <person name="Xu Y."/>
            <person name="Lin S."/>
            <person name="Spain J.C."/>
            <person name="Zhou N.-Y."/>
        </authorList>
    </citation>
    <scope>NUCLEOTIDE SEQUENCE [LARGE SCALE GENOMIC DNA]</scope>
    <source>
        <strain evidence="2 3">NEAU-NG30</strain>
    </source>
</reference>
<dbReference type="InterPro" id="IPR016039">
    <property type="entry name" value="Thiolase-like"/>
</dbReference>
<dbReference type="PANTHER" id="PTHR34069:SF2">
    <property type="entry name" value="BETA-KETOACYL-[ACYL-CARRIER-PROTEIN] SYNTHASE III"/>
    <property type="match status" value="1"/>
</dbReference>
<dbReference type="Pfam" id="PF08545">
    <property type="entry name" value="ACP_syn_III"/>
    <property type="match status" value="1"/>
</dbReference>
<dbReference type="EMBL" id="JBDZYD010000004">
    <property type="protein sequence ID" value="MEQ0559621.1"/>
    <property type="molecule type" value="Genomic_DNA"/>
</dbReference>
<feature type="domain" description="Beta-ketoacyl-[acyl-carrier-protein] synthase III N-terminal" evidence="1">
    <location>
        <begin position="120"/>
        <end position="186"/>
    </location>
</feature>
<gene>
    <name evidence="2" type="ORF">ABJI51_11105</name>
</gene>
<sequence>MSSSSVFLSGPQYVLGESTSHHSEMPGLQARSEELGIPYAPQVWGWGSAHRTRKSLEDLAIEAGTATLRAAGADPASIDALVLCCTGFPGGPDSHGDFVRTISEGLGTGETDFLGVTLDRCTNFLAGLRVAEAFVAAGIHRRVLVVTTDKVTAEAERLAKFALFSDGAAGALVSDTDGEYEIVASAVAHEMRELDWSNQISPDLSRRVNTQLMKHVSMGIDEVDILLHANIFEAIIVMKELQAGFAATQLYTGNIARVGHCFAADPIINLADLAAAGRLRDNGHYLLAASVPGSRTGILLRKLVETAESTK</sequence>
<protein>
    <recommendedName>
        <fullName evidence="1">Beta-ketoacyl-[acyl-carrier-protein] synthase III N-terminal domain-containing protein</fullName>
    </recommendedName>
</protein>
<evidence type="ECO:0000313" key="2">
    <source>
        <dbReference type="EMBL" id="MEQ0559621.1"/>
    </source>
</evidence>
<dbReference type="PANTHER" id="PTHR34069">
    <property type="entry name" value="3-OXOACYL-[ACYL-CARRIER-PROTEIN] SYNTHASE 3"/>
    <property type="match status" value="1"/>
</dbReference>
<comment type="caution">
    <text evidence="2">The sequence shown here is derived from an EMBL/GenBank/DDBJ whole genome shotgun (WGS) entry which is preliminary data.</text>
</comment>
<dbReference type="RefSeq" id="WP_348949841.1">
    <property type="nucleotide sequence ID" value="NZ_JBDZYD010000004.1"/>
</dbReference>
<name>A0ABV0LBD6_9PSEU</name>
<dbReference type="SUPFAM" id="SSF53901">
    <property type="entry name" value="Thiolase-like"/>
    <property type="match status" value="1"/>
</dbReference>
<dbReference type="Proteomes" id="UP001440984">
    <property type="component" value="Unassembled WGS sequence"/>
</dbReference>
<dbReference type="InterPro" id="IPR013751">
    <property type="entry name" value="ACP_syn_III_N"/>
</dbReference>